<dbReference type="EMBL" id="JXTB01000160">
    <property type="protein sequence ID" value="PON57315.1"/>
    <property type="molecule type" value="Genomic_DNA"/>
</dbReference>
<reference evidence="3" key="1">
    <citation type="submission" date="2016-06" db="EMBL/GenBank/DDBJ databases">
        <title>Parallel loss of symbiosis genes in relatives of nitrogen-fixing non-legume Parasponia.</title>
        <authorList>
            <person name="Van Velzen R."/>
            <person name="Holmer R."/>
            <person name="Bu F."/>
            <person name="Rutten L."/>
            <person name="Van Zeijl A."/>
            <person name="Liu W."/>
            <person name="Santuari L."/>
            <person name="Cao Q."/>
            <person name="Sharma T."/>
            <person name="Shen D."/>
            <person name="Roswanjaya Y."/>
            <person name="Wardhani T."/>
            <person name="Kalhor M.S."/>
            <person name="Jansen J."/>
            <person name="Van den Hoogen J."/>
            <person name="Gungor B."/>
            <person name="Hartog M."/>
            <person name="Hontelez J."/>
            <person name="Verver J."/>
            <person name="Yang W.-C."/>
            <person name="Schijlen E."/>
            <person name="Repin R."/>
            <person name="Schilthuizen M."/>
            <person name="Schranz E."/>
            <person name="Heidstra R."/>
            <person name="Miyata K."/>
            <person name="Fedorova E."/>
            <person name="Kohlen W."/>
            <person name="Bisseling T."/>
            <person name="Smit S."/>
            <person name="Geurts R."/>
        </authorList>
    </citation>
    <scope>NUCLEOTIDE SEQUENCE [LARGE SCALE GENOMIC DNA]</scope>
    <source>
        <strain evidence="3">cv. WU1-14</strain>
    </source>
</reference>
<dbReference type="AlphaFoldDB" id="A0A2P5C8J8"/>
<organism evidence="2 3">
    <name type="scientific">Parasponia andersonii</name>
    <name type="common">Sponia andersonii</name>
    <dbReference type="NCBI Taxonomy" id="3476"/>
    <lineage>
        <taxon>Eukaryota</taxon>
        <taxon>Viridiplantae</taxon>
        <taxon>Streptophyta</taxon>
        <taxon>Embryophyta</taxon>
        <taxon>Tracheophyta</taxon>
        <taxon>Spermatophyta</taxon>
        <taxon>Magnoliopsida</taxon>
        <taxon>eudicotyledons</taxon>
        <taxon>Gunneridae</taxon>
        <taxon>Pentapetalae</taxon>
        <taxon>rosids</taxon>
        <taxon>fabids</taxon>
        <taxon>Rosales</taxon>
        <taxon>Cannabaceae</taxon>
        <taxon>Parasponia</taxon>
    </lineage>
</organism>
<comment type="caution">
    <text evidence="2">The sequence shown here is derived from an EMBL/GenBank/DDBJ whole genome shotgun (WGS) entry which is preliminary data.</text>
</comment>
<protein>
    <submittedName>
        <fullName evidence="2">Uncharacterized protein</fullName>
    </submittedName>
</protein>
<keyword evidence="3" id="KW-1185">Reference proteome</keyword>
<evidence type="ECO:0000313" key="3">
    <source>
        <dbReference type="Proteomes" id="UP000237105"/>
    </source>
</evidence>
<proteinExistence type="predicted"/>
<evidence type="ECO:0000256" key="1">
    <source>
        <dbReference type="SAM" id="MobiDB-lite"/>
    </source>
</evidence>
<name>A0A2P5C8J8_PARAD</name>
<dbReference type="OrthoDB" id="1732124at2759"/>
<sequence length="61" mass="7259">MDSRFKFSDGSKDEMLQLRRDNPPENMTDKDILEKVLGRQSVRLFGWCLLILLIQHVLVRR</sequence>
<gene>
    <name evidence="2" type="ORF">PanWU01x14_174320</name>
</gene>
<feature type="region of interest" description="Disordered" evidence="1">
    <location>
        <begin position="1"/>
        <end position="27"/>
    </location>
</feature>
<dbReference type="Proteomes" id="UP000237105">
    <property type="component" value="Unassembled WGS sequence"/>
</dbReference>
<accession>A0A2P5C8J8</accession>
<evidence type="ECO:0000313" key="2">
    <source>
        <dbReference type="EMBL" id="PON57315.1"/>
    </source>
</evidence>